<feature type="domain" description="PUM-HD" evidence="14">
    <location>
        <begin position="689"/>
        <end position="1029"/>
    </location>
</feature>
<dbReference type="SUPFAM" id="SSF48371">
    <property type="entry name" value="ARM repeat"/>
    <property type="match status" value="1"/>
</dbReference>
<name>A0A811PB15_9POAL</name>
<evidence type="ECO:0000256" key="13">
    <source>
        <dbReference type="SAM" id="MobiDB-lite"/>
    </source>
</evidence>
<feature type="region of interest" description="Disordered" evidence="13">
    <location>
        <begin position="1"/>
        <end position="55"/>
    </location>
</feature>
<comment type="function">
    <text evidence="11">Sequence-specific RNA-binding protein that regulates translation and mRNA stability by binding the 3'-UTR of target mRNAs. Binds the APUM-binding elements (APBEs) in the 3'-UTR mRNA sequence of CLV1, PNH, WUS and FAS2.</text>
</comment>
<proteinExistence type="predicted"/>
<evidence type="ECO:0000256" key="3">
    <source>
        <dbReference type="ARBA" id="ARBA00022490"/>
    </source>
</evidence>
<evidence type="ECO:0000256" key="2">
    <source>
        <dbReference type="ARBA" id="ARBA00004496"/>
    </source>
</evidence>
<dbReference type="InterPro" id="IPR017930">
    <property type="entry name" value="Myb_dom"/>
</dbReference>
<feature type="repeat" description="Pumilio" evidence="12">
    <location>
        <begin position="709"/>
        <end position="744"/>
    </location>
</feature>
<keyword evidence="7" id="KW-0805">Transcription regulation</keyword>
<dbReference type="InterPro" id="IPR009057">
    <property type="entry name" value="Homeodomain-like_sf"/>
</dbReference>
<dbReference type="PROSITE" id="PS51294">
    <property type="entry name" value="HTH_MYB"/>
    <property type="match status" value="1"/>
</dbReference>
<keyword evidence="5" id="KW-0810">Translation regulation</keyword>
<keyword evidence="6" id="KW-0694">RNA-binding</keyword>
<evidence type="ECO:0000256" key="4">
    <source>
        <dbReference type="ARBA" id="ARBA00022737"/>
    </source>
</evidence>
<dbReference type="SMART" id="SM00025">
    <property type="entry name" value="Pumilio"/>
    <property type="match status" value="8"/>
</dbReference>
<dbReference type="GO" id="GO:0003729">
    <property type="term" value="F:mRNA binding"/>
    <property type="evidence" value="ECO:0007669"/>
    <property type="project" value="TreeGrafter"/>
</dbReference>
<feature type="repeat" description="Pumilio" evidence="12">
    <location>
        <begin position="962"/>
        <end position="1003"/>
    </location>
</feature>
<dbReference type="OrthoDB" id="668540at2759"/>
<feature type="repeat" description="Pumilio" evidence="12">
    <location>
        <begin position="781"/>
        <end position="816"/>
    </location>
</feature>
<evidence type="ECO:0000259" key="15">
    <source>
        <dbReference type="PROSITE" id="PS51294"/>
    </source>
</evidence>
<keyword evidence="8" id="KW-0238">DNA-binding</keyword>
<dbReference type="PROSITE" id="PS50302">
    <property type="entry name" value="PUM"/>
    <property type="match status" value="8"/>
</dbReference>
<dbReference type="GO" id="GO:0006417">
    <property type="term" value="P:regulation of translation"/>
    <property type="evidence" value="ECO:0007669"/>
    <property type="project" value="UniProtKB-KW"/>
</dbReference>
<feature type="region of interest" description="Disordered" evidence="13">
    <location>
        <begin position="1206"/>
        <end position="1260"/>
    </location>
</feature>
<feature type="compositionally biased region" description="Acidic residues" evidence="13">
    <location>
        <begin position="1109"/>
        <end position="1131"/>
    </location>
</feature>
<dbReference type="FunFam" id="1.25.10.10:FF:000004">
    <property type="entry name" value="Pumilio homolog 1 isoform 2"/>
    <property type="match status" value="1"/>
</dbReference>
<dbReference type="SUPFAM" id="SSF46689">
    <property type="entry name" value="Homeodomain-like"/>
    <property type="match status" value="1"/>
</dbReference>
<comment type="caution">
    <text evidence="16">The sequence shown here is derived from an EMBL/GenBank/DDBJ whole genome shotgun (WGS) entry which is preliminary data.</text>
</comment>
<dbReference type="Pfam" id="PF00249">
    <property type="entry name" value="Myb_DNA-binding"/>
    <property type="match status" value="1"/>
</dbReference>
<evidence type="ECO:0000313" key="17">
    <source>
        <dbReference type="Proteomes" id="UP000604825"/>
    </source>
</evidence>
<feature type="repeat" description="Pumilio" evidence="12">
    <location>
        <begin position="890"/>
        <end position="925"/>
    </location>
</feature>
<dbReference type="PROSITE" id="PS50303">
    <property type="entry name" value="PUM_HD"/>
    <property type="match status" value="1"/>
</dbReference>
<feature type="compositionally biased region" description="Low complexity" evidence="13">
    <location>
        <begin position="452"/>
        <end position="468"/>
    </location>
</feature>
<feature type="compositionally biased region" description="Acidic residues" evidence="13">
    <location>
        <begin position="8"/>
        <end position="18"/>
    </location>
</feature>
<feature type="repeat" description="Pumilio" evidence="12">
    <location>
        <begin position="817"/>
        <end position="852"/>
    </location>
</feature>
<evidence type="ECO:0000313" key="16">
    <source>
        <dbReference type="EMBL" id="CAD6235969.1"/>
    </source>
</evidence>
<keyword evidence="10" id="KW-0539">Nucleus</keyword>
<dbReference type="EMBL" id="CAJGYO010000006">
    <property type="protein sequence ID" value="CAD6235969.1"/>
    <property type="molecule type" value="Genomic_DNA"/>
</dbReference>
<dbReference type="InterPro" id="IPR033712">
    <property type="entry name" value="Pumilio_RNA-bd"/>
</dbReference>
<feature type="compositionally biased region" description="Basic and acidic residues" evidence="13">
    <location>
        <begin position="31"/>
        <end position="45"/>
    </location>
</feature>
<dbReference type="InterPro" id="IPR001005">
    <property type="entry name" value="SANT/Myb"/>
</dbReference>
<feature type="compositionally biased region" description="Polar residues" evidence="13">
    <location>
        <begin position="227"/>
        <end position="240"/>
    </location>
</feature>
<dbReference type="AlphaFoldDB" id="A0A811PB15"/>
<dbReference type="NCBIfam" id="TIGR01557">
    <property type="entry name" value="myb_SHAQKYF"/>
    <property type="match status" value="1"/>
</dbReference>
<dbReference type="PANTHER" id="PTHR12537">
    <property type="entry name" value="RNA BINDING PROTEIN PUMILIO-RELATED"/>
    <property type="match status" value="1"/>
</dbReference>
<dbReference type="InterPro" id="IPR011989">
    <property type="entry name" value="ARM-like"/>
</dbReference>
<feature type="region of interest" description="Disordered" evidence="13">
    <location>
        <begin position="213"/>
        <end position="240"/>
    </location>
</feature>
<dbReference type="InterPro" id="IPR012940">
    <property type="entry name" value="NABP"/>
</dbReference>
<dbReference type="Gene3D" id="1.10.10.60">
    <property type="entry name" value="Homeodomain-like"/>
    <property type="match status" value="1"/>
</dbReference>
<evidence type="ECO:0000256" key="8">
    <source>
        <dbReference type="ARBA" id="ARBA00023125"/>
    </source>
</evidence>
<evidence type="ECO:0000256" key="9">
    <source>
        <dbReference type="ARBA" id="ARBA00023163"/>
    </source>
</evidence>
<accession>A0A811PB15</accession>
<feature type="domain" description="HTH myb-type" evidence="15">
    <location>
        <begin position="1154"/>
        <end position="1205"/>
    </location>
</feature>
<evidence type="ECO:0000256" key="11">
    <source>
        <dbReference type="ARBA" id="ARBA00055193"/>
    </source>
</evidence>
<dbReference type="GO" id="GO:0005634">
    <property type="term" value="C:nucleus"/>
    <property type="evidence" value="ECO:0007669"/>
    <property type="project" value="UniProtKB-SubCell"/>
</dbReference>
<protein>
    <recommendedName>
        <fullName evidence="18">PUM-HD domain-containing protein</fullName>
    </recommendedName>
</protein>
<feature type="region of interest" description="Disordered" evidence="13">
    <location>
        <begin position="1103"/>
        <end position="1147"/>
    </location>
</feature>
<dbReference type="Pfam" id="PF07990">
    <property type="entry name" value="NABP"/>
    <property type="match status" value="1"/>
</dbReference>
<dbReference type="InterPro" id="IPR006447">
    <property type="entry name" value="Myb_dom_plants"/>
</dbReference>
<organism evidence="16 17">
    <name type="scientific">Miscanthus lutarioriparius</name>
    <dbReference type="NCBI Taxonomy" id="422564"/>
    <lineage>
        <taxon>Eukaryota</taxon>
        <taxon>Viridiplantae</taxon>
        <taxon>Streptophyta</taxon>
        <taxon>Embryophyta</taxon>
        <taxon>Tracheophyta</taxon>
        <taxon>Spermatophyta</taxon>
        <taxon>Magnoliopsida</taxon>
        <taxon>Liliopsida</taxon>
        <taxon>Poales</taxon>
        <taxon>Poaceae</taxon>
        <taxon>PACMAD clade</taxon>
        <taxon>Panicoideae</taxon>
        <taxon>Andropogonodae</taxon>
        <taxon>Andropogoneae</taxon>
        <taxon>Saccharinae</taxon>
        <taxon>Miscanthus</taxon>
    </lineage>
</organism>
<keyword evidence="9" id="KW-0804">Transcription</keyword>
<dbReference type="FunFam" id="1.10.10.60:FF:000007">
    <property type="entry name" value="Two-component response regulator"/>
    <property type="match status" value="1"/>
</dbReference>
<reference evidence="16" key="1">
    <citation type="submission" date="2020-10" db="EMBL/GenBank/DDBJ databases">
        <authorList>
            <person name="Han B."/>
            <person name="Lu T."/>
            <person name="Zhao Q."/>
            <person name="Huang X."/>
            <person name="Zhao Y."/>
        </authorList>
    </citation>
    <scope>NUCLEOTIDE SEQUENCE</scope>
</reference>
<feature type="repeat" description="Pumilio" evidence="12">
    <location>
        <begin position="745"/>
        <end position="780"/>
    </location>
</feature>
<evidence type="ECO:0000256" key="10">
    <source>
        <dbReference type="ARBA" id="ARBA00023242"/>
    </source>
</evidence>
<dbReference type="Gene3D" id="1.25.10.10">
    <property type="entry name" value="Leucine-rich Repeat Variant"/>
    <property type="match status" value="1"/>
</dbReference>
<evidence type="ECO:0000256" key="6">
    <source>
        <dbReference type="ARBA" id="ARBA00022884"/>
    </source>
</evidence>
<dbReference type="PANTHER" id="PTHR12537:SF187">
    <property type="entry name" value="OS04G0276200 PROTEIN"/>
    <property type="match status" value="1"/>
</dbReference>
<keyword evidence="3" id="KW-0963">Cytoplasm</keyword>
<feature type="repeat" description="Pumilio" evidence="12">
    <location>
        <begin position="853"/>
        <end position="888"/>
    </location>
</feature>
<dbReference type="InterPro" id="IPR001313">
    <property type="entry name" value="Pumilio_RNA-bd_rpt"/>
</dbReference>
<keyword evidence="4" id="KW-0677">Repeat</keyword>
<keyword evidence="17" id="KW-1185">Reference proteome</keyword>
<evidence type="ECO:0008006" key="18">
    <source>
        <dbReference type="Google" id="ProtNLM"/>
    </source>
</evidence>
<sequence>MGGGGGEGGEEELEDELEALLSSGAGGQRRRPADAGERERERELSMFRSGSAPPTIEGSLNAISGLLRGDGEVAVTAAPIPVAEALNGHSGLLSEEELRADPAYLSYYYSHGNLNPRLPPPVLSKEDWRSTQRLKSGVVGGIGDKRKPIQEDARQGTGTAVGRSLFSQHPGFERDEEAMNDGGGAAEWVDVGGDGLIGLSLGRQRSFADILQDNIGRRTPTSEHPSRTASRNSFLDNQEPVNPAENQYAMHNDILDVHHPIGNMQNVSGLHNLNTSTSQTFASIMGSSVSRNATPDPHYAARVPSPSLPPVGVRITSNDKKLNSSSPFNTVSSKAVGTDDILSALSNMNLSKNGPQNDNNNISQSNFQRDISDQQKFSLDSQAAQVHNKQHSVMLETDDGYLGIPSMSQSSNSSFADVNNSVAGLAEFRNSTNTRLDGHLEMQRSSNLSARSYQKSPSSSNESQGGSPAQHHSFDSINSAFLNYGLSGYPLSPGLPSMMPPLFESAAAASAIAALGADSRNLGNNSLSSPTLSLTDAHNLGRGGNQAPTGLQSPLSDPFYVQYLKATQYAAQGAGSYGDLSLERGYMGNSYANLNAVQKAYIEVLLQQQKQFEMPLLGKSTASNHGYYGNLAFGMGMAYPGSPLSSPVASQSGPGSPLRLGERNLRFPSNLRNIGGWNSDPSGYMNENFPSSLLDEFKSNKARSFELAEIAGHVVEFSADQYGSRFIQQKLETATVEEKNMVFEEIMPHALSLMTDVFGNYVVQKFFEHGSAEQRRELADKLFGHVLALSLQMYGCRVIQKAIEVVDLDQKTKMVTELDSHIMKCVRDQNGNHVIQKCIECVPEDSIQFIISTFYGHVVPLSTHPYGCRVIQRVLEHCADQKTQQIVMDEILQSVCMLAQDQYGNYVVQHVLEHGKPHERSIIIEKLAGQIIQMSQQKFASNVVEKCLTFGGPTEREVLINEMLGTTDENEPLQAMMKDQFGNYVVQKVLETCDDQQRELILSRVKVHLNALKKYTYGKHIVARVEKLVAAGDMEDDDDAGAGAGFGACGRVLEWEHGLPTEEELTPLSHPLVPPALAAAFRIDVRGTAFDCPAFAHNSPTSHLSFRCDDEDEDDEEEGEGEGVGEEESEDATSGSGSCRGGTGRAGKKARMVWTPELHHRFVEAVAHLGDKGAVPKAIVRLMNVEGLTRENVASHLQKYRIYLKRTRSPGKPQPPPAFPPAYGSPFRPQQPSDTSSRSDYSASSTSPAATARSSNATKQ</sequence>
<feature type="compositionally biased region" description="Low complexity" evidence="13">
    <location>
        <begin position="1221"/>
        <end position="1260"/>
    </location>
</feature>
<dbReference type="Pfam" id="PF00806">
    <property type="entry name" value="PUF"/>
    <property type="match status" value="8"/>
</dbReference>
<evidence type="ECO:0000256" key="5">
    <source>
        <dbReference type="ARBA" id="ARBA00022845"/>
    </source>
</evidence>
<evidence type="ECO:0000259" key="14">
    <source>
        <dbReference type="PROSITE" id="PS50303"/>
    </source>
</evidence>
<dbReference type="GO" id="GO:0003677">
    <property type="term" value="F:DNA binding"/>
    <property type="evidence" value="ECO:0007669"/>
    <property type="project" value="UniProtKB-KW"/>
</dbReference>
<comment type="subcellular location">
    <subcellularLocation>
        <location evidence="2">Cytoplasm</location>
    </subcellularLocation>
    <subcellularLocation>
        <location evidence="1">Nucleus</location>
    </subcellularLocation>
</comment>
<dbReference type="CDD" id="cd07920">
    <property type="entry name" value="Pumilio"/>
    <property type="match status" value="1"/>
</dbReference>
<evidence type="ECO:0000256" key="12">
    <source>
        <dbReference type="PROSITE-ProRule" id="PRU00317"/>
    </source>
</evidence>
<gene>
    <name evidence="16" type="ORF">NCGR_LOCUS24032</name>
</gene>
<dbReference type="InterPro" id="IPR033133">
    <property type="entry name" value="PUM-HD"/>
</dbReference>
<dbReference type="InterPro" id="IPR016024">
    <property type="entry name" value="ARM-type_fold"/>
</dbReference>
<evidence type="ECO:0000256" key="7">
    <source>
        <dbReference type="ARBA" id="ARBA00023015"/>
    </source>
</evidence>
<dbReference type="GO" id="GO:0005737">
    <property type="term" value="C:cytoplasm"/>
    <property type="evidence" value="ECO:0007669"/>
    <property type="project" value="UniProtKB-SubCell"/>
</dbReference>
<dbReference type="Proteomes" id="UP000604825">
    <property type="component" value="Unassembled WGS sequence"/>
</dbReference>
<feature type="region of interest" description="Disordered" evidence="13">
    <location>
        <begin position="446"/>
        <end position="472"/>
    </location>
</feature>
<feature type="repeat" description="Pumilio" evidence="12">
    <location>
        <begin position="926"/>
        <end position="961"/>
    </location>
</feature>
<evidence type="ECO:0000256" key="1">
    <source>
        <dbReference type="ARBA" id="ARBA00004123"/>
    </source>
</evidence>